<dbReference type="Proteomes" id="UP000789920">
    <property type="component" value="Unassembled WGS sequence"/>
</dbReference>
<sequence>QPIVSTLSPSLLKDLFLGIVHSSSKRTKFGKMSEKKSTKNGWRSAREPMTMNEEEFKRFEALMKAALNTLPITNKEIIAKSKARTKAKREQRKS</sequence>
<keyword evidence="2" id="KW-1185">Reference proteome</keyword>
<comment type="caution">
    <text evidence="1">The sequence shown here is derived from an EMBL/GenBank/DDBJ whole genome shotgun (WGS) entry which is preliminary data.</text>
</comment>
<dbReference type="EMBL" id="CAJVQC010034270">
    <property type="protein sequence ID" value="CAG8755995.1"/>
    <property type="molecule type" value="Genomic_DNA"/>
</dbReference>
<accession>A0ACA9QP41</accession>
<gene>
    <name evidence="1" type="ORF">RPERSI_LOCUS14686</name>
</gene>
<name>A0ACA9QP41_9GLOM</name>
<feature type="non-terminal residue" evidence="1">
    <location>
        <position position="1"/>
    </location>
</feature>
<protein>
    <submittedName>
        <fullName evidence="1">12613_t:CDS:1</fullName>
    </submittedName>
</protein>
<evidence type="ECO:0000313" key="2">
    <source>
        <dbReference type="Proteomes" id="UP000789920"/>
    </source>
</evidence>
<organism evidence="1 2">
    <name type="scientific">Racocetra persica</name>
    <dbReference type="NCBI Taxonomy" id="160502"/>
    <lineage>
        <taxon>Eukaryota</taxon>
        <taxon>Fungi</taxon>
        <taxon>Fungi incertae sedis</taxon>
        <taxon>Mucoromycota</taxon>
        <taxon>Glomeromycotina</taxon>
        <taxon>Glomeromycetes</taxon>
        <taxon>Diversisporales</taxon>
        <taxon>Gigasporaceae</taxon>
        <taxon>Racocetra</taxon>
    </lineage>
</organism>
<evidence type="ECO:0000313" key="1">
    <source>
        <dbReference type="EMBL" id="CAG8755995.1"/>
    </source>
</evidence>
<proteinExistence type="predicted"/>
<reference evidence="1" key="1">
    <citation type="submission" date="2021-06" db="EMBL/GenBank/DDBJ databases">
        <authorList>
            <person name="Kallberg Y."/>
            <person name="Tangrot J."/>
            <person name="Rosling A."/>
        </authorList>
    </citation>
    <scope>NUCLEOTIDE SEQUENCE</scope>
    <source>
        <strain evidence="1">MA461A</strain>
    </source>
</reference>